<name>A0A5J9TPZ0_9POAL</name>
<protein>
    <submittedName>
        <fullName evidence="2">Uncharacterized protein</fullName>
    </submittedName>
</protein>
<dbReference type="EMBL" id="RWGY01000034">
    <property type="protein sequence ID" value="TVU13446.1"/>
    <property type="molecule type" value="Genomic_DNA"/>
</dbReference>
<sequence>LERSSLEIDVINHIAQDHSALIRDALKPAHAGQAELECGELVRSELAAHADDAALEGGVPVRSALVSLATDAGCDSMCAPYVHAIASCSTLLHGALADASGDAVCAGSNPVCTNFASLDEYSINTVDNTVVTEEHMDGQAGGKQKEAEVFSSDATNTEIPSLALGPLLEKAINELKRSKGPIKKGAAEGSTVDNLVTKPVKSTTSANIQPSPLRRSLRRAASVDEDSIEKASRLVAKKNLECVEG</sequence>
<feature type="region of interest" description="Disordered" evidence="1">
    <location>
        <begin position="182"/>
        <end position="228"/>
    </location>
</feature>
<feature type="non-terminal residue" evidence="2">
    <location>
        <position position="1"/>
    </location>
</feature>
<comment type="caution">
    <text evidence="2">The sequence shown here is derived from an EMBL/GenBank/DDBJ whole genome shotgun (WGS) entry which is preliminary data.</text>
</comment>
<dbReference type="Proteomes" id="UP000324897">
    <property type="component" value="Unassembled WGS sequence"/>
</dbReference>
<reference evidence="2 3" key="1">
    <citation type="journal article" date="2019" name="Sci. Rep.">
        <title>A high-quality genome of Eragrostis curvula grass provides insights into Poaceae evolution and supports new strategies to enhance forage quality.</title>
        <authorList>
            <person name="Carballo J."/>
            <person name="Santos B.A.C.M."/>
            <person name="Zappacosta D."/>
            <person name="Garbus I."/>
            <person name="Selva J.P."/>
            <person name="Gallo C.A."/>
            <person name="Diaz A."/>
            <person name="Albertini E."/>
            <person name="Caccamo M."/>
            <person name="Echenique V."/>
        </authorList>
    </citation>
    <scope>NUCLEOTIDE SEQUENCE [LARGE SCALE GENOMIC DNA]</scope>
    <source>
        <strain evidence="3">cv. Victoria</strain>
        <tissue evidence="2">Leaf</tissue>
    </source>
</reference>
<feature type="compositionally biased region" description="Polar residues" evidence="1">
    <location>
        <begin position="200"/>
        <end position="209"/>
    </location>
</feature>
<evidence type="ECO:0000313" key="3">
    <source>
        <dbReference type="Proteomes" id="UP000324897"/>
    </source>
</evidence>
<proteinExistence type="predicted"/>
<evidence type="ECO:0000313" key="2">
    <source>
        <dbReference type="EMBL" id="TVU13446.1"/>
    </source>
</evidence>
<evidence type="ECO:0000256" key="1">
    <source>
        <dbReference type="SAM" id="MobiDB-lite"/>
    </source>
</evidence>
<keyword evidence="3" id="KW-1185">Reference proteome</keyword>
<accession>A0A5J9TPZ0</accession>
<dbReference type="AlphaFoldDB" id="A0A5J9TPZ0"/>
<organism evidence="2 3">
    <name type="scientific">Eragrostis curvula</name>
    <name type="common">weeping love grass</name>
    <dbReference type="NCBI Taxonomy" id="38414"/>
    <lineage>
        <taxon>Eukaryota</taxon>
        <taxon>Viridiplantae</taxon>
        <taxon>Streptophyta</taxon>
        <taxon>Embryophyta</taxon>
        <taxon>Tracheophyta</taxon>
        <taxon>Spermatophyta</taxon>
        <taxon>Magnoliopsida</taxon>
        <taxon>Liliopsida</taxon>
        <taxon>Poales</taxon>
        <taxon>Poaceae</taxon>
        <taxon>PACMAD clade</taxon>
        <taxon>Chloridoideae</taxon>
        <taxon>Eragrostideae</taxon>
        <taxon>Eragrostidinae</taxon>
        <taxon>Eragrostis</taxon>
    </lineage>
</organism>
<gene>
    <name evidence="2" type="ORF">EJB05_40503</name>
</gene>